<reference evidence="2" key="1">
    <citation type="submission" date="2016-10" db="EMBL/GenBank/DDBJ databases">
        <authorList>
            <person name="Varghese N."/>
            <person name="Submissions S."/>
        </authorList>
    </citation>
    <scope>NUCLEOTIDE SEQUENCE [LARGE SCALE GENOMIC DNA]</scope>
    <source>
        <strain evidence="2">DSM 44675</strain>
    </source>
</reference>
<organism evidence="1 2">
    <name type="scientific">Rhodococcus maanshanensis</name>
    <dbReference type="NCBI Taxonomy" id="183556"/>
    <lineage>
        <taxon>Bacteria</taxon>
        <taxon>Bacillati</taxon>
        <taxon>Actinomycetota</taxon>
        <taxon>Actinomycetes</taxon>
        <taxon>Mycobacteriales</taxon>
        <taxon>Nocardiaceae</taxon>
        <taxon>Rhodococcus</taxon>
    </lineage>
</organism>
<dbReference type="AlphaFoldDB" id="A0A1H7MNX0"/>
<dbReference type="EMBL" id="FOAW01000006">
    <property type="protein sequence ID" value="SEL12779.1"/>
    <property type="molecule type" value="Genomic_DNA"/>
</dbReference>
<dbReference type="GO" id="GO:0003677">
    <property type="term" value="F:DNA binding"/>
    <property type="evidence" value="ECO:0007669"/>
    <property type="project" value="UniProtKB-KW"/>
</dbReference>
<dbReference type="Proteomes" id="UP000198677">
    <property type="component" value="Unassembled WGS sequence"/>
</dbReference>
<keyword evidence="1" id="KW-0238">DNA-binding</keyword>
<proteinExistence type="predicted"/>
<protein>
    <submittedName>
        <fullName evidence="1">Predicted transcriptional regulator YdeE, contains AraC-type DNA-binding domain</fullName>
    </submittedName>
</protein>
<dbReference type="RefSeq" id="WP_072749503.1">
    <property type="nucleotide sequence ID" value="NZ_FOAW01000006.1"/>
</dbReference>
<evidence type="ECO:0000313" key="1">
    <source>
        <dbReference type="EMBL" id="SEL12779.1"/>
    </source>
</evidence>
<accession>A0A1H7MNX0</accession>
<sequence length="141" mass="15156">MSFEIVKRGAQDFGGLVLPNVETGPGERAGGLVEFTRERILQRGVSEIVTVYVPNRDGGLSAVIGYPCGDLDDLVVGDVLVRVPAGYFAAFTPDGPVDDPIDDVWRQAELAAKEGHIDRAFAEEVEVTRAPSVVELFISLV</sequence>
<dbReference type="InterPro" id="IPR011256">
    <property type="entry name" value="Reg_factor_effector_dom_sf"/>
</dbReference>
<name>A0A1H7MNX0_9NOCA</name>
<dbReference type="Gene3D" id="3.20.80.10">
    <property type="entry name" value="Regulatory factor, effector binding domain"/>
    <property type="match status" value="1"/>
</dbReference>
<gene>
    <name evidence="1" type="ORF">SAMN05444583_10686</name>
</gene>
<evidence type="ECO:0000313" key="2">
    <source>
        <dbReference type="Proteomes" id="UP000198677"/>
    </source>
</evidence>
<keyword evidence="2" id="KW-1185">Reference proteome</keyword>
<dbReference type="OrthoDB" id="4545348at2"/>